<evidence type="ECO:0000256" key="1">
    <source>
        <dbReference type="ARBA" id="ARBA00022679"/>
    </source>
</evidence>
<name>A0A2P4XZT5_9STRA</name>
<evidence type="ECO:0000256" key="6">
    <source>
        <dbReference type="ARBA" id="ARBA00022918"/>
    </source>
</evidence>
<evidence type="ECO:0000256" key="5">
    <source>
        <dbReference type="ARBA" id="ARBA00022801"/>
    </source>
</evidence>
<sequence length="342" mass="38582">MDLAVNFEDFDSTESFLVLDMDKYDLILSMPWLEKHEPWIDWRGKAIGASRPAVSDIALVSNVPTSVRDWGARDGRQGAYAPEKVLGAAGSNEGVAMSLATRRETKAHCQACGIATTASPNAERRRPVWASTVAVPNGTDQVGTIGPQAAKVAEESAESILRREYHRSFDSVKANLQYAPVQALPGEIKYFSVKDDEGRERVISFQSRQLKTTERNYPVHDKVLRAMKWLSFFAEYNFPVEYKPGKLNVLADTLSRRPDYELAHVSRVTTDLYDRIRLAYQGDENYTPPVRFLPDGKEAKVDRLSPRQRAQLHCYELTDGLLHYRVDPEDPPRVVVPNDEDL</sequence>
<dbReference type="PANTHER" id="PTHR34072:SF56">
    <property type="entry name" value="REVERSE TRANSCRIPTASE_RETROTRANSPOSON-DERIVED PROTEIN RNASE H-LIKE DOMAIN-CONTAINING PROTEIN"/>
    <property type="match status" value="1"/>
</dbReference>
<reference evidence="8 9" key="1">
    <citation type="journal article" date="2017" name="Genome Biol. Evol.">
        <title>Phytophthora megakarya and P. palmivora, closely related causal agents of cacao black pod rot, underwent increases in genome sizes and gene numbers by different mechanisms.</title>
        <authorList>
            <person name="Ali S.S."/>
            <person name="Shao J."/>
            <person name="Lary D.J."/>
            <person name="Kronmiller B."/>
            <person name="Shen D."/>
            <person name="Strem M.D."/>
            <person name="Amoako-Attah I."/>
            <person name="Akrofi A.Y."/>
            <person name="Begoude B.A."/>
            <person name="Ten Hoopen G.M."/>
            <person name="Coulibaly K."/>
            <person name="Kebe B.I."/>
            <person name="Melnick R.L."/>
            <person name="Guiltinan M.J."/>
            <person name="Tyler B.M."/>
            <person name="Meinhardt L.W."/>
            <person name="Bailey B.A."/>
        </authorList>
    </citation>
    <scope>NUCLEOTIDE SEQUENCE [LARGE SCALE GENOMIC DNA]</scope>
    <source>
        <strain evidence="9">sbr112.9</strain>
    </source>
</reference>
<comment type="caution">
    <text evidence="8">The sequence shown here is derived from an EMBL/GenBank/DDBJ whole genome shotgun (WGS) entry which is preliminary data.</text>
</comment>
<dbReference type="InterPro" id="IPR041373">
    <property type="entry name" value="RT_RNaseH"/>
</dbReference>
<gene>
    <name evidence="8" type="ORF">PHPALM_12427</name>
</gene>
<protein>
    <submittedName>
        <fullName evidence="8">Reverse transcriptase</fullName>
    </submittedName>
</protein>
<evidence type="ECO:0000256" key="3">
    <source>
        <dbReference type="ARBA" id="ARBA00022722"/>
    </source>
</evidence>
<proteinExistence type="predicted"/>
<dbReference type="Pfam" id="PF17917">
    <property type="entry name" value="RT_RNaseH"/>
    <property type="match status" value="1"/>
</dbReference>
<dbReference type="PANTHER" id="PTHR34072">
    <property type="entry name" value="ENZYMATIC POLYPROTEIN-RELATED"/>
    <property type="match status" value="1"/>
</dbReference>
<keyword evidence="2" id="KW-0548">Nucleotidyltransferase</keyword>
<dbReference type="GO" id="GO:0004519">
    <property type="term" value="F:endonuclease activity"/>
    <property type="evidence" value="ECO:0007669"/>
    <property type="project" value="UniProtKB-KW"/>
</dbReference>
<feature type="non-terminal residue" evidence="8">
    <location>
        <position position="342"/>
    </location>
</feature>
<organism evidence="8 9">
    <name type="scientific">Phytophthora palmivora</name>
    <dbReference type="NCBI Taxonomy" id="4796"/>
    <lineage>
        <taxon>Eukaryota</taxon>
        <taxon>Sar</taxon>
        <taxon>Stramenopiles</taxon>
        <taxon>Oomycota</taxon>
        <taxon>Peronosporomycetes</taxon>
        <taxon>Peronosporales</taxon>
        <taxon>Peronosporaceae</taxon>
        <taxon>Phytophthora</taxon>
    </lineage>
</organism>
<dbReference type="OrthoDB" id="107409at2759"/>
<keyword evidence="4" id="KW-0255">Endonuclease</keyword>
<keyword evidence="6 8" id="KW-0695">RNA-directed DNA polymerase</keyword>
<evidence type="ECO:0000259" key="7">
    <source>
        <dbReference type="Pfam" id="PF17917"/>
    </source>
</evidence>
<dbReference type="GO" id="GO:0003964">
    <property type="term" value="F:RNA-directed DNA polymerase activity"/>
    <property type="evidence" value="ECO:0007669"/>
    <property type="project" value="UniProtKB-KW"/>
</dbReference>
<feature type="domain" description="Reverse transcriptase RNase H-like" evidence="7">
    <location>
        <begin position="194"/>
        <end position="230"/>
    </location>
</feature>
<keyword evidence="1" id="KW-0808">Transferase</keyword>
<dbReference type="AlphaFoldDB" id="A0A2P4XZT5"/>
<evidence type="ECO:0000313" key="8">
    <source>
        <dbReference type="EMBL" id="POM71057.1"/>
    </source>
</evidence>
<evidence type="ECO:0000313" key="9">
    <source>
        <dbReference type="Proteomes" id="UP000237271"/>
    </source>
</evidence>
<accession>A0A2P4XZT5</accession>
<dbReference type="GO" id="GO:0016787">
    <property type="term" value="F:hydrolase activity"/>
    <property type="evidence" value="ECO:0007669"/>
    <property type="project" value="UniProtKB-KW"/>
</dbReference>
<evidence type="ECO:0000256" key="4">
    <source>
        <dbReference type="ARBA" id="ARBA00022759"/>
    </source>
</evidence>
<dbReference type="Proteomes" id="UP000237271">
    <property type="component" value="Unassembled WGS sequence"/>
</dbReference>
<dbReference type="InterPro" id="IPR043502">
    <property type="entry name" value="DNA/RNA_pol_sf"/>
</dbReference>
<evidence type="ECO:0000256" key="2">
    <source>
        <dbReference type="ARBA" id="ARBA00022695"/>
    </source>
</evidence>
<dbReference type="EMBL" id="NCKW01006640">
    <property type="protein sequence ID" value="POM71057.1"/>
    <property type="molecule type" value="Genomic_DNA"/>
</dbReference>
<keyword evidence="3" id="KW-0540">Nuclease</keyword>
<dbReference type="Gene3D" id="2.40.70.10">
    <property type="entry name" value="Acid Proteases"/>
    <property type="match status" value="1"/>
</dbReference>
<dbReference type="SUPFAM" id="SSF56672">
    <property type="entry name" value="DNA/RNA polymerases"/>
    <property type="match status" value="1"/>
</dbReference>
<dbReference type="InterPro" id="IPR021109">
    <property type="entry name" value="Peptidase_aspartic_dom_sf"/>
</dbReference>
<keyword evidence="5" id="KW-0378">Hydrolase</keyword>
<keyword evidence="9" id="KW-1185">Reference proteome</keyword>